<dbReference type="InterPro" id="IPR036291">
    <property type="entry name" value="NAD(P)-bd_dom_sf"/>
</dbReference>
<dbReference type="FunFam" id="3.40.50.720:FF:000121">
    <property type="entry name" value="Prostaglandin reductase 2"/>
    <property type="match status" value="1"/>
</dbReference>
<dbReference type="InterPro" id="IPR011032">
    <property type="entry name" value="GroES-like_sf"/>
</dbReference>
<reference evidence="3 4" key="1">
    <citation type="submission" date="2018-06" db="EMBL/GenBank/DDBJ databases">
        <title>A transcriptomic atlas of mushroom development highlights an independent origin of complex multicellularity.</title>
        <authorList>
            <consortium name="DOE Joint Genome Institute"/>
            <person name="Krizsan K."/>
            <person name="Almasi E."/>
            <person name="Merenyi Z."/>
            <person name="Sahu N."/>
            <person name="Viragh M."/>
            <person name="Koszo T."/>
            <person name="Mondo S."/>
            <person name="Kiss B."/>
            <person name="Balint B."/>
            <person name="Kues U."/>
            <person name="Barry K."/>
            <person name="Hegedus J.C."/>
            <person name="Henrissat B."/>
            <person name="Johnson J."/>
            <person name="Lipzen A."/>
            <person name="Ohm R."/>
            <person name="Nagy I."/>
            <person name="Pangilinan J."/>
            <person name="Yan J."/>
            <person name="Xiong Y."/>
            <person name="Grigoriev I.V."/>
            <person name="Hibbett D.S."/>
            <person name="Nagy L.G."/>
        </authorList>
    </citation>
    <scope>NUCLEOTIDE SEQUENCE [LARGE SCALE GENOMIC DNA]</scope>
    <source>
        <strain evidence="3 4">SZMC22713</strain>
    </source>
</reference>
<dbReference type="EMBL" id="ML170163">
    <property type="protein sequence ID" value="TDL25875.1"/>
    <property type="molecule type" value="Genomic_DNA"/>
</dbReference>
<protein>
    <submittedName>
        <fullName evidence="3">Alcohol dehydrogenase</fullName>
    </submittedName>
</protein>
<dbReference type="GO" id="GO:0016628">
    <property type="term" value="F:oxidoreductase activity, acting on the CH-CH group of donors, NAD or NADP as acceptor"/>
    <property type="evidence" value="ECO:0007669"/>
    <property type="project" value="InterPro"/>
</dbReference>
<dbReference type="Gene3D" id="3.90.180.10">
    <property type="entry name" value="Medium-chain alcohol dehydrogenases, catalytic domain"/>
    <property type="match status" value="1"/>
</dbReference>
<dbReference type="Pfam" id="PF16884">
    <property type="entry name" value="ADH_N_2"/>
    <property type="match status" value="1"/>
</dbReference>
<dbReference type="Pfam" id="PF00107">
    <property type="entry name" value="ADH_zinc_N"/>
    <property type="match status" value="1"/>
</dbReference>
<evidence type="ECO:0000256" key="1">
    <source>
        <dbReference type="ARBA" id="ARBA00023002"/>
    </source>
</evidence>
<dbReference type="SMART" id="SM00829">
    <property type="entry name" value="PKS_ER"/>
    <property type="match status" value="1"/>
</dbReference>
<dbReference type="PANTHER" id="PTHR43205:SF42">
    <property type="entry name" value="ALCOHOL DEHYDROGENASE, ZINC-CONTAINING (AFU_ORTHOLOGUE AFUA_7G04530)"/>
    <property type="match status" value="1"/>
</dbReference>
<keyword evidence="1" id="KW-0560">Oxidoreductase</keyword>
<dbReference type="InterPro" id="IPR045010">
    <property type="entry name" value="MDR_fam"/>
</dbReference>
<dbReference type="STRING" id="50990.A0A4Y7QEP3"/>
<gene>
    <name evidence="3" type="ORF">BD410DRAFT_784911</name>
</gene>
<organism evidence="3 4">
    <name type="scientific">Rickenella mellea</name>
    <dbReference type="NCBI Taxonomy" id="50990"/>
    <lineage>
        <taxon>Eukaryota</taxon>
        <taxon>Fungi</taxon>
        <taxon>Dikarya</taxon>
        <taxon>Basidiomycota</taxon>
        <taxon>Agaricomycotina</taxon>
        <taxon>Agaricomycetes</taxon>
        <taxon>Hymenochaetales</taxon>
        <taxon>Rickenellaceae</taxon>
        <taxon>Rickenella</taxon>
    </lineage>
</organism>
<proteinExistence type="predicted"/>
<accession>A0A4Y7QEP3</accession>
<dbReference type="AlphaFoldDB" id="A0A4Y7QEP3"/>
<dbReference type="InterPro" id="IPR041694">
    <property type="entry name" value="ADH_N_2"/>
</dbReference>
<evidence type="ECO:0000313" key="3">
    <source>
        <dbReference type="EMBL" id="TDL25875.1"/>
    </source>
</evidence>
<dbReference type="CDD" id="cd05288">
    <property type="entry name" value="PGDH"/>
    <property type="match status" value="1"/>
</dbReference>
<dbReference type="PANTHER" id="PTHR43205">
    <property type="entry name" value="PROSTAGLANDIN REDUCTASE"/>
    <property type="match status" value="1"/>
</dbReference>
<dbReference type="InterPro" id="IPR013149">
    <property type="entry name" value="ADH-like_C"/>
</dbReference>
<dbReference type="OrthoDB" id="809632at2759"/>
<dbReference type="SUPFAM" id="SSF50129">
    <property type="entry name" value="GroES-like"/>
    <property type="match status" value="1"/>
</dbReference>
<dbReference type="Proteomes" id="UP000294933">
    <property type="component" value="Unassembled WGS sequence"/>
</dbReference>
<sequence length="344" mass="37475">MAPQKFTRVVLAQRPVGHIDDKTFRKETIPYDLKPSTPDSVVVQVDWLSLDPAMRGWLNDTRSYLPPVQIGEIMRAEGLGTVIEVGSGSKFKVGDVVKGTFGWTEYAVMKDKTLTKIEAPTHVESLDFLGVLGASGMTAYFGLLDVGKIQPGETLVVSGAAGAVGSVVCQIGKIKGAKVVAIAGSAEKCRWLENDLGVDKAINYKDADFKEQFKKHVGYLDVFFDNVGGEILDFALTRLNQKARIVLCGAISDYNAPKPRGLQSYLNLISQRARIEGFIVFDYASQYATAADEMGHWIKDGKLKRKFHTVEGIASAPEALPMLFTGGNTGKLVVKVSQIQTSRL</sequence>
<dbReference type="InterPro" id="IPR020843">
    <property type="entry name" value="ER"/>
</dbReference>
<dbReference type="Gene3D" id="3.40.50.720">
    <property type="entry name" value="NAD(P)-binding Rossmann-like Domain"/>
    <property type="match status" value="1"/>
</dbReference>
<name>A0A4Y7QEP3_9AGAM</name>
<feature type="domain" description="Enoyl reductase (ER)" evidence="2">
    <location>
        <begin position="17"/>
        <end position="334"/>
    </location>
</feature>
<evidence type="ECO:0000313" key="4">
    <source>
        <dbReference type="Proteomes" id="UP000294933"/>
    </source>
</evidence>
<keyword evidence="4" id="KW-1185">Reference proteome</keyword>
<dbReference type="VEuPathDB" id="FungiDB:BD410DRAFT_784911"/>
<evidence type="ECO:0000259" key="2">
    <source>
        <dbReference type="SMART" id="SM00829"/>
    </source>
</evidence>
<dbReference type="SUPFAM" id="SSF51735">
    <property type="entry name" value="NAD(P)-binding Rossmann-fold domains"/>
    <property type="match status" value="1"/>
</dbReference>